<gene>
    <name evidence="6" type="ORF">BTN92_11515</name>
    <name evidence="4" type="ORF">EM151A_2895</name>
    <name evidence="5" type="ORF">HI921_01870</name>
</gene>
<evidence type="ECO:0000256" key="3">
    <source>
        <dbReference type="PIRSR" id="PIRSR613078-2"/>
    </source>
</evidence>
<dbReference type="Proteomes" id="UP000189299">
    <property type="component" value="Unassembled WGS sequence"/>
</dbReference>
<reference evidence="6 7" key="1">
    <citation type="submission" date="2016-12" db="EMBL/GenBank/DDBJ databases">
        <authorList>
            <person name="Song W.-J."/>
            <person name="Kurnit D.M."/>
        </authorList>
    </citation>
    <scope>NUCLEOTIDE SEQUENCE [LARGE SCALE GENOMIC DNA]</scope>
    <source>
        <strain evidence="6 7">CGB1038-1_S1</strain>
    </source>
</reference>
<dbReference type="AlphaFoldDB" id="A0A1A6G8E8"/>
<dbReference type="GO" id="GO:0045820">
    <property type="term" value="P:negative regulation of glycolytic process"/>
    <property type="evidence" value="ECO:0007669"/>
    <property type="project" value="TreeGrafter"/>
</dbReference>
<evidence type="ECO:0000256" key="2">
    <source>
        <dbReference type="PIRSR" id="PIRSR613078-1"/>
    </source>
</evidence>
<evidence type="ECO:0000313" key="9">
    <source>
        <dbReference type="Proteomes" id="UP000557857"/>
    </source>
</evidence>
<dbReference type="InterPro" id="IPR051695">
    <property type="entry name" value="Phosphoglycerate_Mutase"/>
</dbReference>
<evidence type="ECO:0000313" key="7">
    <source>
        <dbReference type="Proteomes" id="UP000189299"/>
    </source>
</evidence>
<feature type="binding site" evidence="3">
    <location>
        <position position="60"/>
    </location>
    <ligand>
        <name>substrate</name>
    </ligand>
</feature>
<feature type="active site" description="Proton donor/acceptor" evidence="2">
    <location>
        <position position="88"/>
    </location>
</feature>
<dbReference type="EMBL" id="MSTR01000011">
    <property type="protein sequence ID" value="ONN42137.1"/>
    <property type="molecule type" value="Genomic_DNA"/>
</dbReference>
<reference evidence="4 8" key="2">
    <citation type="submission" date="2019-07" db="EMBL/GenBank/DDBJ databases">
        <title>antibiotic susceptibility of plant-derived lactic acid bacteria.</title>
        <authorList>
            <person name="Sugiyama M."/>
            <person name="Noda M."/>
        </authorList>
    </citation>
    <scope>NUCLEOTIDE SEQUENCE [LARGE SCALE GENOMIC DNA]</scope>
    <source>
        <strain evidence="4 8">15-1A</strain>
    </source>
</reference>
<dbReference type="GO" id="GO:0004331">
    <property type="term" value="F:fructose-2,6-bisphosphate 2-phosphatase activity"/>
    <property type="evidence" value="ECO:0007669"/>
    <property type="project" value="TreeGrafter"/>
</dbReference>
<dbReference type="InterPro" id="IPR013078">
    <property type="entry name" value="His_Pase_superF_clade-1"/>
</dbReference>
<dbReference type="STRING" id="53346.A5802_000843"/>
<dbReference type="EMBL" id="JABCAG010000003">
    <property type="protein sequence ID" value="NMP57219.1"/>
    <property type="molecule type" value="Genomic_DNA"/>
</dbReference>
<feature type="active site" description="Tele-phosphohistidine intermediate" evidence="2">
    <location>
        <position position="11"/>
    </location>
</feature>
<dbReference type="OrthoDB" id="4131070at2"/>
<sequence>MSETTLYIVRHGKTMFNTIERVQGWCDTPLTKQGQEGIHFLGKGLKDIDFSYAYSSDSGRAIETARIVLSEHTKGKEIPYFIDKRIREWCFGSLEGGYDMEMWGVIPRVLNFQTYDEMFTTDVTFEQIANAIYETDTAGWAQPYAELKERVWSGFEDIAHQCEKNNGGNVLVVSHGLTIAFLLSLIDPSQPVRAGLLNGSVTKVTYKNGRFSIESVNDTSYIEQGKQQTRESFM</sequence>
<dbReference type="PANTHER" id="PTHR46517">
    <property type="entry name" value="FRUCTOSE-2,6-BISPHOSPHATASE TIGAR"/>
    <property type="match status" value="1"/>
</dbReference>
<evidence type="ECO:0000313" key="5">
    <source>
        <dbReference type="EMBL" id="NMP57219.1"/>
    </source>
</evidence>
<evidence type="ECO:0000313" key="4">
    <source>
        <dbReference type="EMBL" id="BBM16055.1"/>
    </source>
</evidence>
<dbReference type="CDD" id="cd07067">
    <property type="entry name" value="HP_PGM_like"/>
    <property type="match status" value="1"/>
</dbReference>
<dbReference type="Proteomes" id="UP000509460">
    <property type="component" value="Chromosome"/>
</dbReference>
<evidence type="ECO:0000313" key="8">
    <source>
        <dbReference type="Proteomes" id="UP000509460"/>
    </source>
</evidence>
<dbReference type="SUPFAM" id="SSF53254">
    <property type="entry name" value="Phosphoglycerate mutase-like"/>
    <property type="match status" value="1"/>
</dbReference>
<feature type="binding site" evidence="3">
    <location>
        <begin position="10"/>
        <end position="17"/>
    </location>
    <ligand>
        <name>substrate</name>
    </ligand>
</feature>
<keyword evidence="1" id="KW-0378">Hydrolase</keyword>
<protein>
    <submittedName>
        <fullName evidence="6">Histidine phosphatase family protein</fullName>
    </submittedName>
    <submittedName>
        <fullName evidence="4">Phosphoglycerate/bisphosphoglycerate mutase</fullName>
    </submittedName>
</protein>
<dbReference type="Gene3D" id="3.40.50.1240">
    <property type="entry name" value="Phosphoglycerate mutase-like"/>
    <property type="match status" value="1"/>
</dbReference>
<name>A0A1A6G8E8_ENTMU</name>
<organism evidence="6 7">
    <name type="scientific">Enterococcus mundtii</name>
    <dbReference type="NCBI Taxonomy" id="53346"/>
    <lineage>
        <taxon>Bacteria</taxon>
        <taxon>Bacillati</taxon>
        <taxon>Bacillota</taxon>
        <taxon>Bacilli</taxon>
        <taxon>Lactobacillales</taxon>
        <taxon>Enterococcaceae</taxon>
        <taxon>Enterococcus</taxon>
    </lineage>
</organism>
<evidence type="ECO:0000313" key="6">
    <source>
        <dbReference type="EMBL" id="ONN42137.1"/>
    </source>
</evidence>
<dbReference type="PANTHER" id="PTHR46517:SF1">
    <property type="entry name" value="FRUCTOSE-2,6-BISPHOSPHATASE TIGAR"/>
    <property type="match status" value="1"/>
</dbReference>
<reference evidence="5 9" key="3">
    <citation type="submission" date="2020-04" db="EMBL/GenBank/DDBJ databases">
        <authorList>
            <person name="Abaymova A."/>
            <person name="Teymurazov M."/>
            <person name="Tazyna O."/>
            <person name="Chatushin Y."/>
            <person name="Svetoch E."/>
            <person name="Pereligyn V."/>
            <person name="Pohylenko V."/>
            <person name="Platonov M."/>
            <person name="Kartsev N."/>
            <person name="Skryabin Y."/>
            <person name="Sizova A."/>
            <person name="Solomentsev V."/>
            <person name="Kislichkina A."/>
            <person name="Bogun A."/>
        </authorList>
    </citation>
    <scope>NUCLEOTIDE SEQUENCE [LARGE SCALE GENOMIC DNA]</scope>
    <source>
        <strain evidence="5">SCPM-O-B-8398</strain>
        <strain evidence="9">SCPM-O-B-8398 (E28)</strain>
    </source>
</reference>
<dbReference type="Pfam" id="PF00300">
    <property type="entry name" value="His_Phos_1"/>
    <property type="match status" value="1"/>
</dbReference>
<dbReference type="SMART" id="SM00855">
    <property type="entry name" value="PGAM"/>
    <property type="match status" value="1"/>
</dbReference>
<dbReference type="InterPro" id="IPR029033">
    <property type="entry name" value="His_PPase_superfam"/>
</dbReference>
<dbReference type="GO" id="GO:0043456">
    <property type="term" value="P:regulation of pentose-phosphate shunt"/>
    <property type="evidence" value="ECO:0007669"/>
    <property type="project" value="TreeGrafter"/>
</dbReference>
<dbReference type="RefSeq" id="WP_010735634.1">
    <property type="nucleotide sequence ID" value="NZ_AP019810.1"/>
</dbReference>
<dbReference type="EMBL" id="AP019810">
    <property type="protein sequence ID" value="BBM16055.1"/>
    <property type="molecule type" value="Genomic_DNA"/>
</dbReference>
<accession>A0A1A6G8E8</accession>
<dbReference type="Proteomes" id="UP000557857">
    <property type="component" value="Unassembled WGS sequence"/>
</dbReference>
<dbReference type="GO" id="GO:0005829">
    <property type="term" value="C:cytosol"/>
    <property type="evidence" value="ECO:0007669"/>
    <property type="project" value="TreeGrafter"/>
</dbReference>
<evidence type="ECO:0000256" key="1">
    <source>
        <dbReference type="ARBA" id="ARBA00022801"/>
    </source>
</evidence>
<proteinExistence type="predicted"/>